<sequence length="112" mass="12597">MRPDVFQLMSDHLKPLSAGLGPLFESLERRSLTVLDLTARVRKSLEGPEKNHIISASYRGETLIVATDSAAWCPYIRYAQDILLARLNQTGETRFTKIKVKVGRKDPSLRDG</sequence>
<dbReference type="EMBL" id="CP011971">
    <property type="protein sequence ID" value="AMN45848.1"/>
    <property type="molecule type" value="Genomic_DNA"/>
</dbReference>
<organism evidence="1 2">
    <name type="scientific">Steroidobacter denitrificans</name>
    <dbReference type="NCBI Taxonomy" id="465721"/>
    <lineage>
        <taxon>Bacteria</taxon>
        <taxon>Pseudomonadati</taxon>
        <taxon>Pseudomonadota</taxon>
        <taxon>Gammaproteobacteria</taxon>
        <taxon>Steroidobacterales</taxon>
        <taxon>Steroidobacteraceae</taxon>
        <taxon>Steroidobacter</taxon>
    </lineage>
</organism>
<evidence type="ECO:0000313" key="1">
    <source>
        <dbReference type="EMBL" id="AMN45848.1"/>
    </source>
</evidence>
<dbReference type="InterPro" id="IPR007922">
    <property type="entry name" value="DciA-like"/>
</dbReference>
<protein>
    <submittedName>
        <fullName evidence="1">Uncharacterized protein</fullName>
    </submittedName>
</protein>
<dbReference type="Proteomes" id="UP000070250">
    <property type="component" value="Chromosome"/>
</dbReference>
<name>A0A127F8B1_STEDE</name>
<evidence type="ECO:0000313" key="2">
    <source>
        <dbReference type="Proteomes" id="UP000070250"/>
    </source>
</evidence>
<reference evidence="1 2" key="1">
    <citation type="submission" date="2015-06" db="EMBL/GenBank/DDBJ databases">
        <title>A Comprehensive Approach to Explore the Metabolic and Phylogenetic Diversity of Bacterial Steroid Degradation in the Environment: Testosterone as an Example.</title>
        <authorList>
            <person name="Yang F.-C."/>
            <person name="Chen Y.-L."/>
            <person name="Yu C.-P."/>
            <person name="Tang S.-L."/>
            <person name="Wang P.-H."/>
            <person name="Ismail W."/>
            <person name="Wang C.-H."/>
            <person name="Yang C.-Y."/>
            <person name="Chiang Y.-R."/>
        </authorList>
    </citation>
    <scope>NUCLEOTIDE SEQUENCE [LARGE SCALE GENOMIC DNA]</scope>
    <source>
        <strain evidence="1 2">DSM 18526</strain>
    </source>
</reference>
<dbReference type="AlphaFoldDB" id="A0A127F8B1"/>
<proteinExistence type="predicted"/>
<accession>A0A127F8B1</accession>
<dbReference type="Pfam" id="PF05258">
    <property type="entry name" value="DciA"/>
    <property type="match status" value="1"/>
</dbReference>
<gene>
    <name evidence="1" type="ORF">ACG33_01735</name>
</gene>
<dbReference type="KEGG" id="sdf:ACG33_01735"/>
<keyword evidence="2" id="KW-1185">Reference proteome</keyword>